<dbReference type="GO" id="GO:0008270">
    <property type="term" value="F:zinc ion binding"/>
    <property type="evidence" value="ECO:0007669"/>
    <property type="project" value="UniProtKB-KW"/>
</dbReference>
<dbReference type="Proteomes" id="UP000318571">
    <property type="component" value="Chromosome 5"/>
</dbReference>
<dbReference type="InterPro" id="IPR013087">
    <property type="entry name" value="Znf_C2H2_type"/>
</dbReference>
<evidence type="ECO:0000313" key="4">
    <source>
        <dbReference type="Proteomes" id="UP000318571"/>
    </source>
</evidence>
<accession>A0A553PGU3</accession>
<keyword evidence="1" id="KW-0479">Metal-binding</keyword>
<keyword evidence="1" id="KW-0862">Zinc</keyword>
<protein>
    <recommendedName>
        <fullName evidence="2">C2H2-type domain-containing protein</fullName>
    </recommendedName>
</protein>
<dbReference type="EMBL" id="VCGU01000004">
    <property type="protein sequence ID" value="TRY76902.1"/>
    <property type="molecule type" value="Genomic_DNA"/>
</dbReference>
<proteinExistence type="predicted"/>
<evidence type="ECO:0000313" key="3">
    <source>
        <dbReference type="EMBL" id="TRY76902.1"/>
    </source>
</evidence>
<reference evidence="3 4" key="1">
    <citation type="journal article" date="2018" name="Nat. Ecol. Evol.">
        <title>Genomic signatures of mitonuclear coevolution across populations of Tigriopus californicus.</title>
        <authorList>
            <person name="Barreto F.S."/>
            <person name="Watson E.T."/>
            <person name="Lima T.G."/>
            <person name="Willett C.S."/>
            <person name="Edmands S."/>
            <person name="Li W."/>
            <person name="Burton R.S."/>
        </authorList>
    </citation>
    <scope>NUCLEOTIDE SEQUENCE [LARGE SCALE GENOMIC DNA]</scope>
    <source>
        <strain evidence="3 4">San Diego</strain>
    </source>
</reference>
<evidence type="ECO:0000259" key="2">
    <source>
        <dbReference type="PROSITE" id="PS50157"/>
    </source>
</evidence>
<feature type="domain" description="C2H2-type" evidence="2">
    <location>
        <begin position="239"/>
        <end position="266"/>
    </location>
</feature>
<dbReference type="PROSITE" id="PS00028">
    <property type="entry name" value="ZINC_FINGER_C2H2_1"/>
    <property type="match status" value="1"/>
</dbReference>
<keyword evidence="4" id="KW-1185">Reference proteome</keyword>
<gene>
    <name evidence="3" type="ORF">TCAL_14715</name>
</gene>
<dbReference type="AlphaFoldDB" id="A0A553PGU3"/>
<comment type="caution">
    <text evidence="3">The sequence shown here is derived from an EMBL/GenBank/DDBJ whole genome shotgun (WGS) entry which is preliminary data.</text>
</comment>
<dbReference type="PROSITE" id="PS50157">
    <property type="entry name" value="ZINC_FINGER_C2H2_2"/>
    <property type="match status" value="1"/>
</dbReference>
<name>A0A553PGU3_TIGCA</name>
<sequence>MKSLNRLIKNPSRARDTESECLSQACAQQSGNLLTPFPTGKFRVPCQGSQHNTPTNQIFRHRFANKERHICVTAEMSVKNTLVQDFRPSNGLDSYDSGLDLREVVSLPDYEAVAPKNTGTISRSLHRFGLDKCPICRVIYDVGTNDHLAEHSLEVFYSVVFERHFGDIQSALVFLLWKTQLKAQVLMSNLWVNGLLIKPDPKFMCGVYCRACAKFILRLQFQGFHIRTCQGNGFSDLAWFCRGCDVIFGSQAELMLHRRDHSSKPCVPSEHILDELSARAREWVDHPDLPTDAIQDGSSLDKQFPHPNTEKILQIKRVVEEVSGDSDDCQVIAELPQRKVGMNTILLQDPRLTQPHYGERVLVWPSSGQEWARTCPKPGMSYIPRDAPLKLIVFPWNQAHRLNIMDAKNPRLVWDEGSGGYSPNTLDYIKYEEDDIEESDSVELVE</sequence>
<organism evidence="3 4">
    <name type="scientific">Tigriopus californicus</name>
    <name type="common">Marine copepod</name>
    <dbReference type="NCBI Taxonomy" id="6832"/>
    <lineage>
        <taxon>Eukaryota</taxon>
        <taxon>Metazoa</taxon>
        <taxon>Ecdysozoa</taxon>
        <taxon>Arthropoda</taxon>
        <taxon>Crustacea</taxon>
        <taxon>Multicrustacea</taxon>
        <taxon>Hexanauplia</taxon>
        <taxon>Copepoda</taxon>
        <taxon>Harpacticoida</taxon>
        <taxon>Harpacticidae</taxon>
        <taxon>Tigriopus</taxon>
    </lineage>
</organism>
<keyword evidence="1" id="KW-0863">Zinc-finger</keyword>
<evidence type="ECO:0000256" key="1">
    <source>
        <dbReference type="PROSITE-ProRule" id="PRU00042"/>
    </source>
</evidence>